<dbReference type="AlphaFoldDB" id="A0AAD7P5J0"/>
<keyword evidence="2" id="KW-1185">Reference proteome</keyword>
<name>A0AAD7P5J0_QUISA</name>
<evidence type="ECO:0000313" key="1">
    <source>
        <dbReference type="EMBL" id="KAJ7942705.1"/>
    </source>
</evidence>
<dbReference type="Proteomes" id="UP001163823">
    <property type="component" value="Chromosome 14"/>
</dbReference>
<proteinExistence type="predicted"/>
<organism evidence="1 2">
    <name type="scientific">Quillaja saponaria</name>
    <name type="common">Soap bark tree</name>
    <dbReference type="NCBI Taxonomy" id="32244"/>
    <lineage>
        <taxon>Eukaryota</taxon>
        <taxon>Viridiplantae</taxon>
        <taxon>Streptophyta</taxon>
        <taxon>Embryophyta</taxon>
        <taxon>Tracheophyta</taxon>
        <taxon>Spermatophyta</taxon>
        <taxon>Magnoliopsida</taxon>
        <taxon>eudicotyledons</taxon>
        <taxon>Gunneridae</taxon>
        <taxon>Pentapetalae</taxon>
        <taxon>rosids</taxon>
        <taxon>fabids</taxon>
        <taxon>Fabales</taxon>
        <taxon>Quillajaceae</taxon>
        <taxon>Quillaja</taxon>
    </lineage>
</organism>
<comment type="caution">
    <text evidence="1">The sequence shown here is derived from an EMBL/GenBank/DDBJ whole genome shotgun (WGS) entry which is preliminary data.</text>
</comment>
<accession>A0AAD7P5J0</accession>
<gene>
    <name evidence="1" type="ORF">O6P43_032341</name>
</gene>
<reference evidence="1" key="1">
    <citation type="journal article" date="2023" name="Science">
        <title>Elucidation of the pathway for biosynthesis of saponin adjuvants from the soapbark tree.</title>
        <authorList>
            <person name="Reed J."/>
            <person name="Orme A."/>
            <person name="El-Demerdash A."/>
            <person name="Owen C."/>
            <person name="Martin L.B.B."/>
            <person name="Misra R.C."/>
            <person name="Kikuchi S."/>
            <person name="Rejzek M."/>
            <person name="Martin A.C."/>
            <person name="Harkess A."/>
            <person name="Leebens-Mack J."/>
            <person name="Louveau T."/>
            <person name="Stephenson M.J."/>
            <person name="Osbourn A."/>
        </authorList>
    </citation>
    <scope>NUCLEOTIDE SEQUENCE</scope>
    <source>
        <strain evidence="1">S10</strain>
    </source>
</reference>
<protein>
    <submittedName>
        <fullName evidence="1">Uncharacterized protein</fullName>
    </submittedName>
</protein>
<sequence length="87" mass="10036">MAMKMIHKRRASISSHGSNRPCILVALIGWLCSVPPFPHFSAFLPSKREPPWWQNAWQLVVLRTFQRLCRLDELTSLICELAHLPSL</sequence>
<dbReference type="EMBL" id="JARAOO010000014">
    <property type="protein sequence ID" value="KAJ7942705.1"/>
    <property type="molecule type" value="Genomic_DNA"/>
</dbReference>
<dbReference type="KEGG" id="qsa:O6P43_032341"/>
<evidence type="ECO:0000313" key="2">
    <source>
        <dbReference type="Proteomes" id="UP001163823"/>
    </source>
</evidence>